<evidence type="ECO:0000259" key="7">
    <source>
        <dbReference type="PROSITE" id="PS51190"/>
    </source>
</evidence>
<evidence type="ECO:0000256" key="3">
    <source>
        <dbReference type="ARBA" id="ARBA00022777"/>
    </source>
</evidence>
<dbReference type="Proteomes" id="UP000001542">
    <property type="component" value="Unassembled WGS sequence"/>
</dbReference>
<dbReference type="VEuPathDB" id="TrichDB:TVAGG3_0335580"/>
<dbReference type="InterPro" id="IPR026683">
    <property type="entry name" value="TOR_cat"/>
</dbReference>
<dbReference type="PANTHER" id="PTHR11139">
    <property type="entry name" value="ATAXIA TELANGIECTASIA MUTATED ATM -RELATED"/>
    <property type="match status" value="1"/>
</dbReference>
<dbReference type="SMR" id="A2DVG3"/>
<dbReference type="PROSITE" id="PS00916">
    <property type="entry name" value="PI3_4_KINASE_2"/>
    <property type="match status" value="1"/>
</dbReference>
<evidence type="ECO:0000313" key="8">
    <source>
        <dbReference type="EMBL" id="EAY15642.1"/>
    </source>
</evidence>
<keyword evidence="1 5" id="KW-0808">Transferase</keyword>
<dbReference type="Pfam" id="PF02260">
    <property type="entry name" value="FATC"/>
    <property type="match status" value="1"/>
</dbReference>
<keyword evidence="3 5" id="KW-0418">Kinase</keyword>
<evidence type="ECO:0000256" key="5">
    <source>
        <dbReference type="RuleBase" id="RU364109"/>
    </source>
</evidence>
<reference evidence="8" key="1">
    <citation type="submission" date="2006-10" db="EMBL/GenBank/DDBJ databases">
        <authorList>
            <person name="Amadeo P."/>
            <person name="Zhao Q."/>
            <person name="Wortman J."/>
            <person name="Fraser-Liggett C."/>
            <person name="Carlton J."/>
        </authorList>
    </citation>
    <scope>NUCLEOTIDE SEQUENCE</scope>
    <source>
        <strain evidence="8">G3</strain>
    </source>
</reference>
<keyword evidence="5" id="KW-0723">Serine/threonine-protein kinase</keyword>
<dbReference type="GO" id="GO:0016242">
    <property type="term" value="P:negative regulation of macroautophagy"/>
    <property type="evidence" value="ECO:0000318"/>
    <property type="project" value="GO_Central"/>
</dbReference>
<dbReference type="InterPro" id="IPR024585">
    <property type="entry name" value="mTOR_dom"/>
</dbReference>
<dbReference type="InParanoid" id="A2DVG3"/>
<keyword evidence="2 5" id="KW-0547">Nucleotide-binding</keyword>
<gene>
    <name evidence="8" type="ORF">TVAG_209210</name>
</gene>
<evidence type="ECO:0000256" key="1">
    <source>
        <dbReference type="ARBA" id="ARBA00022679"/>
    </source>
</evidence>
<dbReference type="GO" id="GO:0038201">
    <property type="term" value="C:TOR complex"/>
    <property type="evidence" value="ECO:0000318"/>
    <property type="project" value="GO_Central"/>
</dbReference>
<proteinExistence type="inferred from homology"/>
<dbReference type="GO" id="GO:0031929">
    <property type="term" value="P:TOR signaling"/>
    <property type="evidence" value="ECO:0000318"/>
    <property type="project" value="GO_Central"/>
</dbReference>
<dbReference type="STRING" id="5722.A2DVG3"/>
<dbReference type="FunFam" id="1.10.1070.11:FF:000093">
    <property type="entry name" value="Serine/threonine-protein kinase TOR"/>
    <property type="match status" value="1"/>
</dbReference>
<dbReference type="eggNOG" id="KOG0891">
    <property type="taxonomic scope" value="Eukaryota"/>
</dbReference>
<dbReference type="GO" id="GO:0005524">
    <property type="term" value="F:ATP binding"/>
    <property type="evidence" value="ECO:0007669"/>
    <property type="project" value="UniProtKB-KW"/>
</dbReference>
<dbReference type="SUPFAM" id="SSF48371">
    <property type="entry name" value="ARM repeat"/>
    <property type="match status" value="1"/>
</dbReference>
<dbReference type="GO" id="GO:0005634">
    <property type="term" value="C:nucleus"/>
    <property type="evidence" value="ECO:0000318"/>
    <property type="project" value="GO_Central"/>
</dbReference>
<comment type="catalytic activity">
    <reaction evidence="5">
        <text>L-threonyl-[protein] + ATP = O-phospho-L-threonyl-[protein] + ADP + H(+)</text>
        <dbReference type="Rhea" id="RHEA:46608"/>
        <dbReference type="Rhea" id="RHEA-COMP:11060"/>
        <dbReference type="Rhea" id="RHEA-COMP:11605"/>
        <dbReference type="ChEBI" id="CHEBI:15378"/>
        <dbReference type="ChEBI" id="CHEBI:30013"/>
        <dbReference type="ChEBI" id="CHEBI:30616"/>
        <dbReference type="ChEBI" id="CHEBI:61977"/>
        <dbReference type="ChEBI" id="CHEBI:456216"/>
        <dbReference type="EC" id="2.7.11.1"/>
    </reaction>
</comment>
<dbReference type="InterPro" id="IPR003152">
    <property type="entry name" value="FATC_dom"/>
</dbReference>
<dbReference type="Pfam" id="PF00454">
    <property type="entry name" value="PI3_PI4_kinase"/>
    <property type="match status" value="1"/>
</dbReference>
<name>A2DVG3_TRIV3</name>
<dbReference type="RefSeq" id="XP_001327865.1">
    <property type="nucleotide sequence ID" value="XM_001327830.1"/>
</dbReference>
<dbReference type="FunFam" id="3.30.1010.10:FF:000022">
    <property type="entry name" value="Serine/threonine-protein kinase TOR"/>
    <property type="match status" value="1"/>
</dbReference>
<dbReference type="PANTHER" id="PTHR11139:SF9">
    <property type="entry name" value="SERINE_THREONINE-PROTEIN KINASE MTOR"/>
    <property type="match status" value="1"/>
</dbReference>
<comment type="similarity">
    <text evidence="5">Belongs to the PI3/PI4-kinase family.</text>
</comment>
<dbReference type="InterPro" id="IPR036940">
    <property type="entry name" value="PI3/4_kinase_cat_sf"/>
</dbReference>
<dbReference type="Gene3D" id="3.30.1010.10">
    <property type="entry name" value="Phosphatidylinositol 3-kinase Catalytic Subunit, Chain A, domain 4"/>
    <property type="match status" value="1"/>
</dbReference>
<keyword evidence="9" id="KW-1185">Reference proteome</keyword>
<dbReference type="SMART" id="SM01343">
    <property type="entry name" value="FATC"/>
    <property type="match status" value="1"/>
</dbReference>
<dbReference type="GO" id="GO:0004674">
    <property type="term" value="F:protein serine/threonine kinase activity"/>
    <property type="evidence" value="ECO:0000318"/>
    <property type="project" value="GO_Central"/>
</dbReference>
<feature type="domain" description="PI3K/PI4K catalytic" evidence="6">
    <location>
        <begin position="1756"/>
        <end position="2086"/>
    </location>
</feature>
<dbReference type="InterPro" id="IPR011989">
    <property type="entry name" value="ARM-like"/>
</dbReference>
<dbReference type="PROSITE" id="PS51190">
    <property type="entry name" value="FATC"/>
    <property type="match status" value="1"/>
</dbReference>
<dbReference type="EMBL" id="DS113253">
    <property type="protein sequence ID" value="EAY15642.1"/>
    <property type="molecule type" value="Genomic_DNA"/>
</dbReference>
<evidence type="ECO:0000313" key="9">
    <source>
        <dbReference type="Proteomes" id="UP000001542"/>
    </source>
</evidence>
<dbReference type="OrthoDB" id="381190at2759"/>
<dbReference type="SMART" id="SM01346">
    <property type="entry name" value="DUF3385"/>
    <property type="match status" value="1"/>
</dbReference>
<dbReference type="InterPro" id="IPR000403">
    <property type="entry name" value="PI3/4_kinase_cat_dom"/>
</dbReference>
<dbReference type="Gene3D" id="1.25.10.10">
    <property type="entry name" value="Leucine-rich Repeat Variant"/>
    <property type="match status" value="1"/>
</dbReference>
<dbReference type="CDD" id="cd05169">
    <property type="entry name" value="PIKKc_TOR"/>
    <property type="match status" value="1"/>
</dbReference>
<feature type="domain" description="FATC" evidence="7">
    <location>
        <begin position="2066"/>
        <end position="2098"/>
    </location>
</feature>
<dbReference type="InterPro" id="IPR016024">
    <property type="entry name" value="ARM-type_fold"/>
</dbReference>
<dbReference type="VEuPathDB" id="TrichDB:TVAG_209210"/>
<dbReference type="GO" id="GO:0005737">
    <property type="term" value="C:cytoplasm"/>
    <property type="evidence" value="ECO:0000318"/>
    <property type="project" value="GO_Central"/>
</dbReference>
<dbReference type="EC" id="2.7.11.1" evidence="5"/>
<protein>
    <recommendedName>
        <fullName evidence="5">Serine/threonine-protein kinase TOR</fullName>
        <ecNumber evidence="5">2.7.11.1</ecNumber>
    </recommendedName>
</protein>
<evidence type="ECO:0000256" key="2">
    <source>
        <dbReference type="ARBA" id="ARBA00022741"/>
    </source>
</evidence>
<organism evidence="8 9">
    <name type="scientific">Trichomonas vaginalis (strain ATCC PRA-98 / G3)</name>
    <dbReference type="NCBI Taxonomy" id="412133"/>
    <lineage>
        <taxon>Eukaryota</taxon>
        <taxon>Metamonada</taxon>
        <taxon>Parabasalia</taxon>
        <taxon>Trichomonadida</taxon>
        <taxon>Trichomonadidae</taxon>
        <taxon>Trichomonas</taxon>
    </lineage>
</organism>
<evidence type="ECO:0000256" key="4">
    <source>
        <dbReference type="ARBA" id="ARBA00022840"/>
    </source>
</evidence>
<dbReference type="InterPro" id="IPR050517">
    <property type="entry name" value="DDR_Repair_Kinase"/>
</dbReference>
<dbReference type="KEGG" id="tva:4773649"/>
<dbReference type="InterPro" id="IPR018936">
    <property type="entry name" value="PI3/4_kinase_CS"/>
</dbReference>
<sequence length="2098" mass="241008">MSLIQGFNKLASTLTEYTSFRSVRKKFQEQLASRFLTYSKQDQDNFIETLYKWSTNRMHSTNNVDKIIALACFAYILDIVEDQTHYQNIANQLERILPVESIIVIDGVTFLLERVARRSETPILPTLFERLTSRIFSTSVLSSVFIFKNVIFTDIDLYRRFSGHINHIVYGAIKHQESQVRACGVELFLGKINHDSSPDECANTMLDDCFQALESPCPLHVVDGYFSMIEGIIRTKPRLLAGRAQILTKVVVFQMNQQSMLTVLNHVLAIQEFRNFTPQFQAKLLTIFSEISQFSEEVSQLLSKLLNTDSIDGEAYAPLIFKLPDECFFIVAPSLLRKYNNFNDQIYSRLKVAQITIDVLKTAKILSEQSTIIASEISETYSQYIRENFTSNLTISYEIIKLISLDDSIDKNELLDVLIKQLSTVNEKDSPNLIQAIYTLILSIEDKQKYLMQTLFLANSSSNSDLRLNSIELIPQELLCLFNSPLIYDILNSFISDQKSSVRQETQNLLLRIQKVIPDDIEEYLKTNINLFFHQLQGFTSLVTKRYQLELTPIFIRLNTKIIKPYVRRMVEYFINILEERCETPKSTLEATLKLNDKNNTRIIHKCVLKSINELIPHIDEFKDLLSKLINAITNQLTISSHKSLHVEVANTLLLIFRAIDFHEIFNEADIVKMHKEIFSFLSNCSDFETICGFFRLFGTIGPLEPTQFHTFDYESHSFDWSPICDVSKRQTCYLNFVMQYVLDQLQQSSSIYEPSVLIIAIVYIFQSDPFNSLPFLPQIVPVFSKLLNDKVFNPPDAIFHFLRSIILLVDVSILPYGDNIMEMILPFLHEANLPAIKVFSALVFALKGNYKYDPAIFNLFVSILRQKNVLPEVDNYIMLTLALMVIYNESSPSIFFELASQRIKNNNKDSITYLCWIMNTGKFQSLVLQVLRLALSIKGPLELKAHELISVIYAKNPKITKIVNFPKENLLSVNETDYQPKPDIVPSKMRPASQRRLIDTILSHQNVAEYTPIWILQLTQDLVLCSSSAAIRACRPLLNGASKLQYDIFPLALVSVWEDAQDEERRRLMSFFETVVSSPNANLSVLSVIVDGAEALDRAGFSMFYNPMTAGKIAEKCKSWFKAIRFFSKVDFPEEPLKHLLMIEAQLKRKSTANGLLGIIPSQTTDAGLFESLNKWDKALEIYETQKESETSVPGIVNCYMNMDDYASIISKDQIFEKLVKETKIKAALPFFIAALNTGQETDKYEQFLVPDTPTNCCWRAICKIKKNLQNEAEEFVNRATNAAVINFSPPANYENAMPLINDFFSIEDVRNILDVNKNKENSKHIIEIWKRNSNSMKNDYSQLKLSWAIRELLECTPEQRRDMKNTYLDILRRIKEWTYFDGVFQSIEKDERSLLIRYITRYDRGIVKNTDELAKFVSKLQKSQRIDVYCDAVCDLATRTVVTVFVVNQLGDVLRKNTNHARAWRLWTYTNLSLMQKPGNVAEFYANNTMNGFWKLLELNGSKMHWLCQLCSLFFTYGTYLSDFENFASKFRNLPPESVILIIPQLVVQLEHPVKEVREVVFDIMKSFSVNHFQAVALPLNLQRHTKSSEFIDQLFNEHSLDGNDVTIFAQSMTSLAVTPAEEVSILLEKLLKIGDDFPLQQESLDIIKRVSDIISAKTYKSFLKDWFSCKPAKLFIEKSARVLNIINSKTANADRVFLFNAANALHISLNKNIESVNSIDIKELGLPIITDDLKVCMPGSYEIGKPLITVSKIRHVLKMIPSAKRPRKMRMLGSNGQSYKYLLKGREDLRLDQHIMQFFSLVNSILRMNKSTDGSFNIIMQYHVVPLTTASGLISWAAGGETLSSLILWRRKICNRTEESEKKVFNEFLYKGRDIAIYMNNLQKLELFRKLVNVAPDNEIDEALWLKSSGARQWLMQTTNFSRSLALMSVVGYIIGLGDRHPLNILFMKRNGNIVHIDLSDCFEKASLRRYVRETVPFRLTRMLVRALGAVGTHGLFKTTAEDVLGQLRRNSQTLLAFLDIFVQEPVIDALWYEGSQDDKEGRGLKQAIRRVAEKLAGNDYEMIMTIPQHVQKLIEEATSEINLSRMYHGWAPYW</sequence>
<dbReference type="PROSITE" id="PS50290">
    <property type="entry name" value="PI3_4_KINASE_3"/>
    <property type="match status" value="1"/>
</dbReference>
<evidence type="ECO:0000259" key="6">
    <source>
        <dbReference type="PROSITE" id="PS50290"/>
    </source>
</evidence>
<keyword evidence="4 5" id="KW-0067">ATP-binding</keyword>
<accession>A2DVG3</accession>
<dbReference type="SMART" id="SM00146">
    <property type="entry name" value="PI3Kc"/>
    <property type="match status" value="1"/>
</dbReference>
<dbReference type="Gene3D" id="1.10.1070.11">
    <property type="entry name" value="Phosphatidylinositol 3-/4-kinase, catalytic domain"/>
    <property type="match status" value="1"/>
</dbReference>
<dbReference type="InterPro" id="IPR011009">
    <property type="entry name" value="Kinase-like_dom_sf"/>
</dbReference>
<dbReference type="SUPFAM" id="SSF56112">
    <property type="entry name" value="Protein kinase-like (PK-like)"/>
    <property type="match status" value="1"/>
</dbReference>
<reference evidence="8" key="2">
    <citation type="journal article" date="2007" name="Science">
        <title>Draft genome sequence of the sexually transmitted pathogen Trichomonas vaginalis.</title>
        <authorList>
            <person name="Carlton J.M."/>
            <person name="Hirt R.P."/>
            <person name="Silva J.C."/>
            <person name="Delcher A.L."/>
            <person name="Schatz M."/>
            <person name="Zhao Q."/>
            <person name="Wortman J.R."/>
            <person name="Bidwell S.L."/>
            <person name="Alsmark U.C.M."/>
            <person name="Besteiro S."/>
            <person name="Sicheritz-Ponten T."/>
            <person name="Noel C.J."/>
            <person name="Dacks J.B."/>
            <person name="Foster P.G."/>
            <person name="Simillion C."/>
            <person name="Van de Peer Y."/>
            <person name="Miranda-Saavedra D."/>
            <person name="Barton G.J."/>
            <person name="Westrop G.D."/>
            <person name="Mueller S."/>
            <person name="Dessi D."/>
            <person name="Fiori P.L."/>
            <person name="Ren Q."/>
            <person name="Paulsen I."/>
            <person name="Zhang H."/>
            <person name="Bastida-Corcuera F.D."/>
            <person name="Simoes-Barbosa A."/>
            <person name="Brown M.T."/>
            <person name="Hayes R.D."/>
            <person name="Mukherjee M."/>
            <person name="Okumura C.Y."/>
            <person name="Schneider R."/>
            <person name="Smith A.J."/>
            <person name="Vanacova S."/>
            <person name="Villalvazo M."/>
            <person name="Haas B.J."/>
            <person name="Pertea M."/>
            <person name="Feldblyum T.V."/>
            <person name="Utterback T.R."/>
            <person name="Shu C.L."/>
            <person name="Osoegawa K."/>
            <person name="de Jong P.J."/>
            <person name="Hrdy I."/>
            <person name="Horvathova L."/>
            <person name="Zubacova Z."/>
            <person name="Dolezal P."/>
            <person name="Malik S.B."/>
            <person name="Logsdon J.M. Jr."/>
            <person name="Henze K."/>
            <person name="Gupta A."/>
            <person name="Wang C.C."/>
            <person name="Dunne R.L."/>
            <person name="Upcroft J.A."/>
            <person name="Upcroft P."/>
            <person name="White O."/>
            <person name="Salzberg S.L."/>
            <person name="Tang P."/>
            <person name="Chiu C.-H."/>
            <person name="Lee Y.-S."/>
            <person name="Embley T.M."/>
            <person name="Coombs G.H."/>
            <person name="Mottram J.C."/>
            <person name="Tachezy J."/>
            <person name="Fraser-Liggett C.M."/>
            <person name="Johnson P.J."/>
        </authorList>
    </citation>
    <scope>NUCLEOTIDE SEQUENCE [LARGE SCALE GENOMIC DNA]</scope>
    <source>
        <strain evidence="8">G3</strain>
    </source>
</reference>